<dbReference type="EMBL" id="PGGO01000008">
    <property type="protein sequence ID" value="PSH68572.1"/>
    <property type="molecule type" value="Genomic_DNA"/>
</dbReference>
<dbReference type="Proteomes" id="UP000241444">
    <property type="component" value="Unassembled WGS sequence"/>
</dbReference>
<evidence type="ECO:0000313" key="2">
    <source>
        <dbReference type="Proteomes" id="UP000241444"/>
    </source>
</evidence>
<protein>
    <submittedName>
        <fullName evidence="1">Uncharacterized protein</fullName>
    </submittedName>
</protein>
<keyword evidence="2" id="KW-1185">Reference proteome</keyword>
<name>A0A2P7BQ61_9HYPH</name>
<dbReference type="AlphaFoldDB" id="A0A2P7BQ61"/>
<accession>A0A2P7BQ61</accession>
<comment type="caution">
    <text evidence="1">The sequence shown here is derived from an EMBL/GenBank/DDBJ whole genome shotgun (WGS) entry which is preliminary data.</text>
</comment>
<sequence length="136" mass="15191">MGNKRSVEDDKMSDVYVNEARVMGDFLLRREYRGMGDTIEAAAHRAQQKWGAPATILLRLRNRHDMKDMMLSSFASIAEAYQKASAKADQLYETERARHAPNSKALWLADLVAGHTDATDLAGAAETEAPKKRIVK</sequence>
<gene>
    <name evidence="1" type="ORF">CU102_12470</name>
</gene>
<dbReference type="OrthoDB" id="8116332at2"/>
<evidence type="ECO:0000313" key="1">
    <source>
        <dbReference type="EMBL" id="PSH68572.1"/>
    </source>
</evidence>
<reference evidence="2" key="1">
    <citation type="submission" date="2017-11" db="EMBL/GenBank/DDBJ databases">
        <authorList>
            <person name="Kuznetsova I."/>
            <person name="Sazanova A."/>
            <person name="Chirak E."/>
            <person name="Safronova V."/>
            <person name="Willems A."/>
        </authorList>
    </citation>
    <scope>NUCLEOTIDE SEQUENCE [LARGE SCALE GENOMIC DNA]</scope>
    <source>
        <strain evidence="2">STM 196</strain>
    </source>
</reference>
<organism evidence="1 2">
    <name type="scientific">Phyllobacterium brassicacearum</name>
    <dbReference type="NCBI Taxonomy" id="314235"/>
    <lineage>
        <taxon>Bacteria</taxon>
        <taxon>Pseudomonadati</taxon>
        <taxon>Pseudomonadota</taxon>
        <taxon>Alphaproteobacteria</taxon>
        <taxon>Hyphomicrobiales</taxon>
        <taxon>Phyllobacteriaceae</taxon>
        <taxon>Phyllobacterium</taxon>
    </lineage>
</organism>
<proteinExistence type="predicted"/>